<comment type="caution">
    <text evidence="2">The sequence shown here is derived from an EMBL/GenBank/DDBJ whole genome shotgun (WGS) entry which is preliminary data.</text>
</comment>
<evidence type="ECO:0000259" key="1">
    <source>
        <dbReference type="Pfam" id="PF12706"/>
    </source>
</evidence>
<feature type="domain" description="Metallo-beta-lactamase" evidence="1">
    <location>
        <begin position="3"/>
        <end position="69"/>
    </location>
</feature>
<dbReference type="InterPro" id="IPR036866">
    <property type="entry name" value="RibonucZ/Hydroxyglut_hydro"/>
</dbReference>
<accession>A0ABM8W252</accession>
<gene>
    <name evidence="2" type="ORF">GMARGA_LOCUS2425</name>
</gene>
<dbReference type="Pfam" id="PF12706">
    <property type="entry name" value="Lactamase_B_2"/>
    <property type="match status" value="1"/>
</dbReference>
<dbReference type="InterPro" id="IPR001279">
    <property type="entry name" value="Metallo-B-lactamas"/>
</dbReference>
<protein>
    <submittedName>
        <fullName evidence="2">37580_t:CDS:1</fullName>
    </submittedName>
</protein>
<sequence length="117" mass="13328">MSIGFRFDNICYISDCNVIPEDTFAKMHGSEIVVLDSLDYKQHSSHFSIQQAIDTIKNLVPIPKRTYLTGFSHAVEHYSLTEEMKLLEEKESGLWVRPAHDGLKVCTEDDIIMSNGH</sequence>
<dbReference type="PANTHER" id="PTHR42663">
    <property type="entry name" value="HYDROLASE C777.06C-RELATED-RELATED"/>
    <property type="match status" value="1"/>
</dbReference>
<proteinExistence type="predicted"/>
<evidence type="ECO:0000313" key="3">
    <source>
        <dbReference type="Proteomes" id="UP000789901"/>
    </source>
</evidence>
<dbReference type="Gene3D" id="3.60.15.10">
    <property type="entry name" value="Ribonuclease Z/Hydroxyacylglutathione hydrolase-like"/>
    <property type="match status" value="1"/>
</dbReference>
<organism evidence="2 3">
    <name type="scientific">Gigaspora margarita</name>
    <dbReference type="NCBI Taxonomy" id="4874"/>
    <lineage>
        <taxon>Eukaryota</taxon>
        <taxon>Fungi</taxon>
        <taxon>Fungi incertae sedis</taxon>
        <taxon>Mucoromycota</taxon>
        <taxon>Glomeromycotina</taxon>
        <taxon>Glomeromycetes</taxon>
        <taxon>Diversisporales</taxon>
        <taxon>Gigasporaceae</taxon>
        <taxon>Gigaspora</taxon>
    </lineage>
</organism>
<name>A0ABM8W252_GIGMA</name>
<dbReference type="PANTHER" id="PTHR42663:SF6">
    <property type="entry name" value="HYDROLASE C777.06C-RELATED"/>
    <property type="match status" value="1"/>
</dbReference>
<dbReference type="SUPFAM" id="SSF56281">
    <property type="entry name" value="Metallo-hydrolase/oxidoreductase"/>
    <property type="match status" value="1"/>
</dbReference>
<dbReference type="EMBL" id="CAJVQB010000758">
    <property type="protein sequence ID" value="CAG8505697.1"/>
    <property type="molecule type" value="Genomic_DNA"/>
</dbReference>
<keyword evidence="3" id="KW-1185">Reference proteome</keyword>
<reference evidence="2 3" key="1">
    <citation type="submission" date="2021-06" db="EMBL/GenBank/DDBJ databases">
        <authorList>
            <person name="Kallberg Y."/>
            <person name="Tangrot J."/>
            <person name="Rosling A."/>
        </authorList>
    </citation>
    <scope>NUCLEOTIDE SEQUENCE [LARGE SCALE GENOMIC DNA]</scope>
    <source>
        <strain evidence="2 3">120-4 pot B 10/14</strain>
    </source>
</reference>
<dbReference type="Proteomes" id="UP000789901">
    <property type="component" value="Unassembled WGS sequence"/>
</dbReference>
<evidence type="ECO:0000313" key="2">
    <source>
        <dbReference type="EMBL" id="CAG8505697.1"/>
    </source>
</evidence>